<keyword evidence="2" id="KW-1133">Transmembrane helix</keyword>
<reference evidence="3" key="2">
    <citation type="submission" date="2020-09" db="EMBL/GenBank/DDBJ databases">
        <authorList>
            <person name="Sun Q."/>
            <person name="Ohkuma M."/>
        </authorList>
    </citation>
    <scope>NUCLEOTIDE SEQUENCE</scope>
    <source>
        <strain evidence="3">JCM 4059</strain>
    </source>
</reference>
<dbReference type="AlphaFoldDB" id="A0A919EBV2"/>
<keyword evidence="2" id="KW-0472">Membrane</keyword>
<evidence type="ECO:0000256" key="2">
    <source>
        <dbReference type="SAM" id="Phobius"/>
    </source>
</evidence>
<dbReference type="EMBL" id="BNBD01000004">
    <property type="protein sequence ID" value="GHF44578.1"/>
    <property type="molecule type" value="Genomic_DNA"/>
</dbReference>
<feature type="region of interest" description="Disordered" evidence="1">
    <location>
        <begin position="1"/>
        <end position="37"/>
    </location>
</feature>
<proteinExistence type="predicted"/>
<sequence length="151" mass="16128">MEEAVTAQDAPVASPRVRNDTSRPASAQTAPGRQPEHSRGLLAPVLVNLALGVPAMLPLYLAWWLLTAYLPMDCHTLEEAARPDVTNCHYTTVDHAGPVMFLLAVTGALLLAVALVVDVVLPLRRGRRLRPWLGAAALIPVPYALAALTLG</sequence>
<reference evidence="3" key="1">
    <citation type="journal article" date="2014" name="Int. J. Syst. Evol. Microbiol.">
        <title>Complete genome sequence of Corynebacterium casei LMG S-19264T (=DSM 44701T), isolated from a smear-ripened cheese.</title>
        <authorList>
            <consortium name="US DOE Joint Genome Institute (JGI-PGF)"/>
            <person name="Walter F."/>
            <person name="Albersmeier A."/>
            <person name="Kalinowski J."/>
            <person name="Ruckert C."/>
        </authorList>
    </citation>
    <scope>NUCLEOTIDE SEQUENCE</scope>
    <source>
        <strain evidence="3">JCM 4059</strain>
    </source>
</reference>
<dbReference type="RefSeq" id="WP_190129790.1">
    <property type="nucleotide sequence ID" value="NZ_BNBD01000004.1"/>
</dbReference>
<dbReference type="Proteomes" id="UP000638313">
    <property type="component" value="Unassembled WGS sequence"/>
</dbReference>
<accession>A0A919EBV2</accession>
<feature type="transmembrane region" description="Helical" evidence="2">
    <location>
        <begin position="41"/>
        <end position="63"/>
    </location>
</feature>
<comment type="caution">
    <text evidence="3">The sequence shown here is derived from an EMBL/GenBank/DDBJ whole genome shotgun (WGS) entry which is preliminary data.</text>
</comment>
<keyword evidence="4" id="KW-1185">Reference proteome</keyword>
<feature type="compositionally biased region" description="Polar residues" evidence="1">
    <location>
        <begin position="22"/>
        <end position="31"/>
    </location>
</feature>
<keyword evidence="2" id="KW-0812">Transmembrane</keyword>
<protein>
    <submittedName>
        <fullName evidence="3">Uncharacterized protein</fullName>
    </submittedName>
</protein>
<evidence type="ECO:0000256" key="1">
    <source>
        <dbReference type="SAM" id="MobiDB-lite"/>
    </source>
</evidence>
<evidence type="ECO:0000313" key="4">
    <source>
        <dbReference type="Proteomes" id="UP000638313"/>
    </source>
</evidence>
<feature type="transmembrane region" description="Helical" evidence="2">
    <location>
        <begin position="99"/>
        <end position="120"/>
    </location>
</feature>
<feature type="transmembrane region" description="Helical" evidence="2">
    <location>
        <begin position="132"/>
        <end position="150"/>
    </location>
</feature>
<name>A0A919EBV2_9ACTN</name>
<gene>
    <name evidence="3" type="ORF">GCM10010218_27490</name>
</gene>
<evidence type="ECO:0000313" key="3">
    <source>
        <dbReference type="EMBL" id="GHF44578.1"/>
    </source>
</evidence>
<organism evidence="3 4">
    <name type="scientific">Streptomyces mashuensis</name>
    <dbReference type="NCBI Taxonomy" id="33904"/>
    <lineage>
        <taxon>Bacteria</taxon>
        <taxon>Bacillati</taxon>
        <taxon>Actinomycetota</taxon>
        <taxon>Actinomycetes</taxon>
        <taxon>Kitasatosporales</taxon>
        <taxon>Streptomycetaceae</taxon>
        <taxon>Streptomyces</taxon>
    </lineage>
</organism>